<evidence type="ECO:0000313" key="9">
    <source>
        <dbReference type="Proteomes" id="UP000324907"/>
    </source>
</evidence>
<evidence type="ECO:0000256" key="2">
    <source>
        <dbReference type="SAM" id="Phobius"/>
    </source>
</evidence>
<organism evidence="6 7">
    <name type="scientific">Cafeteria roenbergensis</name>
    <name type="common">Marine flagellate</name>
    <dbReference type="NCBI Taxonomy" id="33653"/>
    <lineage>
        <taxon>Eukaryota</taxon>
        <taxon>Sar</taxon>
        <taxon>Stramenopiles</taxon>
        <taxon>Bigyra</taxon>
        <taxon>Opalozoa</taxon>
        <taxon>Bicosoecida</taxon>
        <taxon>Cafeteriaceae</taxon>
        <taxon>Cafeteria</taxon>
    </lineage>
</organism>
<evidence type="ECO:0000313" key="7">
    <source>
        <dbReference type="Proteomes" id="UP000322899"/>
    </source>
</evidence>
<reference evidence="7 8" key="1">
    <citation type="submission" date="2019-07" db="EMBL/GenBank/DDBJ databases">
        <title>Genomes of Cafeteria roenbergensis.</title>
        <authorList>
            <person name="Fischer M.G."/>
            <person name="Hackl T."/>
            <person name="Roman M."/>
        </authorList>
    </citation>
    <scope>NUCLEOTIDE SEQUENCE [LARGE SCALE GENOMIC DNA]</scope>
    <source>
        <strain evidence="3 8">BVI</strain>
        <strain evidence="4 10">Cflag</strain>
        <strain evidence="6 7">E4-10P</strain>
        <strain evidence="5 9">RCC970-E3</strain>
    </source>
</reference>
<gene>
    <name evidence="6" type="ORF">FNF27_03367</name>
    <name evidence="5" type="ORF">FNF28_02188</name>
    <name evidence="3" type="ORF">FNF29_05672</name>
    <name evidence="4" type="ORF">FNF31_05804</name>
</gene>
<evidence type="ECO:0000313" key="3">
    <source>
        <dbReference type="EMBL" id="KAA0149847.1"/>
    </source>
</evidence>
<protein>
    <submittedName>
        <fullName evidence="6">Uncharacterized protein</fullName>
    </submittedName>
</protein>
<feature type="region of interest" description="Disordered" evidence="1">
    <location>
        <begin position="124"/>
        <end position="145"/>
    </location>
</feature>
<dbReference type="Proteomes" id="UP000322899">
    <property type="component" value="Unassembled WGS sequence"/>
</dbReference>
<evidence type="ECO:0000313" key="5">
    <source>
        <dbReference type="EMBL" id="KAA0169234.1"/>
    </source>
</evidence>
<feature type="transmembrane region" description="Helical" evidence="2">
    <location>
        <begin position="16"/>
        <end position="34"/>
    </location>
</feature>
<dbReference type="EMBL" id="VLTM01000079">
    <property type="protein sequence ID" value="KAA0156970.1"/>
    <property type="molecule type" value="Genomic_DNA"/>
</dbReference>
<dbReference type="Proteomes" id="UP000325113">
    <property type="component" value="Unassembled WGS sequence"/>
</dbReference>
<keyword evidence="2" id="KW-1133">Transmembrane helix</keyword>
<name>A0A5A8EC27_CAFRO</name>
<keyword evidence="8" id="KW-1185">Reference proteome</keyword>
<dbReference type="EMBL" id="VLTO01000016">
    <property type="protein sequence ID" value="KAA0175069.1"/>
    <property type="molecule type" value="Genomic_DNA"/>
</dbReference>
<evidence type="ECO:0000256" key="1">
    <source>
        <dbReference type="SAM" id="MobiDB-lite"/>
    </source>
</evidence>
<feature type="compositionally biased region" description="Basic and acidic residues" evidence="1">
    <location>
        <begin position="136"/>
        <end position="145"/>
    </location>
</feature>
<accession>A0A5A8EC27</accession>
<dbReference type="Proteomes" id="UP000324907">
    <property type="component" value="Unassembled WGS sequence"/>
</dbReference>
<sequence length="145" mass="16089">MAARGWFVRALNNEPALMFSAIFGFGVLVVPLAGQISGLVQTELDDDCAYGHRYQERVGNPGFDADKFMQFYSGKNAYRSFAPPENSNVEAEPISRHDWLMATGYTVTDAKPWVLPDLGYTQSRQRALPAEEEPEKEAAPEAGRT</sequence>
<proteinExistence type="predicted"/>
<evidence type="ECO:0000313" key="4">
    <source>
        <dbReference type="EMBL" id="KAA0156970.1"/>
    </source>
</evidence>
<comment type="caution">
    <text evidence="6">The sequence shown here is derived from an EMBL/GenBank/DDBJ whole genome shotgun (WGS) entry which is preliminary data.</text>
</comment>
<evidence type="ECO:0000313" key="10">
    <source>
        <dbReference type="Proteomes" id="UP000325113"/>
    </source>
</evidence>
<evidence type="ECO:0000313" key="8">
    <source>
        <dbReference type="Proteomes" id="UP000323011"/>
    </source>
</evidence>
<keyword evidence="2" id="KW-0472">Membrane</keyword>
<dbReference type="AlphaFoldDB" id="A0A5A8EC27"/>
<dbReference type="EMBL" id="VLTL01000024">
    <property type="protein sequence ID" value="KAA0169234.1"/>
    <property type="molecule type" value="Genomic_DNA"/>
</dbReference>
<keyword evidence="2" id="KW-0812">Transmembrane</keyword>
<dbReference type="Proteomes" id="UP000323011">
    <property type="component" value="Unassembled WGS sequence"/>
</dbReference>
<evidence type="ECO:0000313" key="6">
    <source>
        <dbReference type="EMBL" id="KAA0175069.1"/>
    </source>
</evidence>
<dbReference type="EMBL" id="VLTN01000039">
    <property type="protein sequence ID" value="KAA0149847.1"/>
    <property type="molecule type" value="Genomic_DNA"/>
</dbReference>